<dbReference type="GO" id="GO:0005524">
    <property type="term" value="F:ATP binding"/>
    <property type="evidence" value="ECO:0007669"/>
    <property type="project" value="UniProtKB-KW"/>
</dbReference>
<comment type="subcellular location">
    <subcellularLocation>
        <location evidence="1">Cytoplasm</location>
        <location evidence="1">Cytoskeleton</location>
    </subcellularLocation>
</comment>
<name>A0AAD6FNQ6_9TELE</name>
<evidence type="ECO:0000256" key="2">
    <source>
        <dbReference type="ARBA" id="ARBA00022701"/>
    </source>
</evidence>
<dbReference type="PANTHER" id="PTHR47968">
    <property type="entry name" value="CENTROMERE PROTEIN E"/>
    <property type="match status" value="1"/>
</dbReference>
<dbReference type="Pfam" id="PF00225">
    <property type="entry name" value="Kinesin"/>
    <property type="match status" value="1"/>
</dbReference>
<evidence type="ECO:0000259" key="9">
    <source>
        <dbReference type="PROSITE" id="PS50067"/>
    </source>
</evidence>
<dbReference type="AlphaFoldDB" id="A0AAD6FNQ6"/>
<dbReference type="GO" id="GO:0003777">
    <property type="term" value="F:microtubule motor activity"/>
    <property type="evidence" value="ECO:0007669"/>
    <property type="project" value="InterPro"/>
</dbReference>
<evidence type="ECO:0000256" key="3">
    <source>
        <dbReference type="ARBA" id="ARBA00022741"/>
    </source>
</evidence>
<comment type="caution">
    <text evidence="10">The sequence shown here is derived from an EMBL/GenBank/DDBJ whole genome shotgun (WGS) entry which is preliminary data.</text>
</comment>
<evidence type="ECO:0000256" key="1">
    <source>
        <dbReference type="ARBA" id="ARBA00004245"/>
    </source>
</evidence>
<dbReference type="SUPFAM" id="SSF52540">
    <property type="entry name" value="P-loop containing nucleoside triphosphate hydrolases"/>
    <property type="match status" value="1"/>
</dbReference>
<dbReference type="PROSITE" id="PS50067">
    <property type="entry name" value="KINESIN_MOTOR_2"/>
    <property type="match status" value="1"/>
</dbReference>
<evidence type="ECO:0000313" key="10">
    <source>
        <dbReference type="EMBL" id="KAJ4941202.1"/>
    </source>
</evidence>
<comment type="caution">
    <text evidence="8">Lacks conserved residue(s) required for the propagation of feature annotation.</text>
</comment>
<dbReference type="EMBL" id="JAPTMU010000007">
    <property type="protein sequence ID" value="KAJ4941202.1"/>
    <property type="molecule type" value="Genomic_DNA"/>
</dbReference>
<keyword evidence="4" id="KW-0067">ATP-binding</keyword>
<evidence type="ECO:0000256" key="7">
    <source>
        <dbReference type="ARBA" id="ARBA00023212"/>
    </source>
</evidence>
<feature type="domain" description="Kinesin motor" evidence="9">
    <location>
        <begin position="1"/>
        <end position="158"/>
    </location>
</feature>
<dbReference type="SMART" id="SM00129">
    <property type="entry name" value="KISc"/>
    <property type="match status" value="1"/>
</dbReference>
<evidence type="ECO:0000256" key="5">
    <source>
        <dbReference type="ARBA" id="ARBA00023054"/>
    </source>
</evidence>
<keyword evidence="3" id="KW-0547">Nucleotide-binding</keyword>
<dbReference type="GO" id="GO:0008017">
    <property type="term" value="F:microtubule binding"/>
    <property type="evidence" value="ECO:0007669"/>
    <property type="project" value="InterPro"/>
</dbReference>
<dbReference type="GO" id="GO:0005874">
    <property type="term" value="C:microtubule"/>
    <property type="evidence" value="ECO:0007669"/>
    <property type="project" value="UniProtKB-KW"/>
</dbReference>
<comment type="similarity">
    <text evidence="8">Belongs to the TRAFAC class myosin-kinesin ATPase superfamily. Kinesin family.</text>
</comment>
<accession>A0AAD6FNQ6</accession>
<keyword evidence="11" id="KW-1185">Reference proteome</keyword>
<proteinExistence type="inferred from homology"/>
<organism evidence="10 11">
    <name type="scientific">Pogonophryne albipinna</name>
    <dbReference type="NCBI Taxonomy" id="1090488"/>
    <lineage>
        <taxon>Eukaryota</taxon>
        <taxon>Metazoa</taxon>
        <taxon>Chordata</taxon>
        <taxon>Craniata</taxon>
        <taxon>Vertebrata</taxon>
        <taxon>Euteleostomi</taxon>
        <taxon>Actinopterygii</taxon>
        <taxon>Neopterygii</taxon>
        <taxon>Teleostei</taxon>
        <taxon>Neoteleostei</taxon>
        <taxon>Acanthomorphata</taxon>
        <taxon>Eupercaria</taxon>
        <taxon>Perciformes</taxon>
        <taxon>Notothenioidei</taxon>
        <taxon>Pogonophryne</taxon>
    </lineage>
</organism>
<keyword evidence="7" id="KW-0206">Cytoskeleton</keyword>
<evidence type="ECO:0000256" key="4">
    <source>
        <dbReference type="ARBA" id="ARBA00022840"/>
    </source>
</evidence>
<reference evidence="10" key="1">
    <citation type="submission" date="2022-11" db="EMBL/GenBank/DDBJ databases">
        <title>Chromosome-level genome of Pogonophryne albipinna.</title>
        <authorList>
            <person name="Jo E."/>
        </authorList>
    </citation>
    <scope>NUCLEOTIDE SEQUENCE</scope>
    <source>
        <strain evidence="10">SGF0006</strain>
        <tissue evidence="10">Muscle</tissue>
    </source>
</reference>
<sequence>MGGKPYYFDHVFQSETTQVQFYNVVAVTNMNEHSSRSYSIFLINIKQENSQTGQKLIDKLYLVDLAGSEKIGKTGAEGTVLDEAKMINKSLSSLGNVISALAEGSAYVPYRDSKMTRILQDSLGGNCRTTMVICASPSAYNDAETRAVEEKVGEREGQ</sequence>
<dbReference type="InterPro" id="IPR001752">
    <property type="entry name" value="Kinesin_motor_dom"/>
</dbReference>
<protein>
    <recommendedName>
        <fullName evidence="9">Kinesin motor domain-containing protein</fullName>
    </recommendedName>
</protein>
<dbReference type="PRINTS" id="PR00380">
    <property type="entry name" value="KINESINHEAVY"/>
</dbReference>
<dbReference type="InterPro" id="IPR036961">
    <property type="entry name" value="Kinesin_motor_dom_sf"/>
</dbReference>
<dbReference type="InterPro" id="IPR027417">
    <property type="entry name" value="P-loop_NTPase"/>
</dbReference>
<keyword evidence="7" id="KW-0963">Cytoplasm</keyword>
<dbReference type="Proteomes" id="UP001219934">
    <property type="component" value="Unassembled WGS sequence"/>
</dbReference>
<dbReference type="PANTHER" id="PTHR47968:SF36">
    <property type="entry name" value="KINESIN HEAVY CHAIN ISOFORM X1"/>
    <property type="match status" value="1"/>
</dbReference>
<keyword evidence="5" id="KW-0175">Coiled coil</keyword>
<gene>
    <name evidence="10" type="ORF">JOQ06_027489</name>
</gene>
<dbReference type="Gene3D" id="3.40.850.10">
    <property type="entry name" value="Kinesin motor domain"/>
    <property type="match status" value="1"/>
</dbReference>
<evidence type="ECO:0000256" key="6">
    <source>
        <dbReference type="ARBA" id="ARBA00023175"/>
    </source>
</evidence>
<evidence type="ECO:0000313" key="11">
    <source>
        <dbReference type="Proteomes" id="UP001219934"/>
    </source>
</evidence>
<keyword evidence="6" id="KW-0505">Motor protein</keyword>
<keyword evidence="2" id="KW-0493">Microtubule</keyword>
<dbReference type="InterPro" id="IPR027640">
    <property type="entry name" value="Kinesin-like_fam"/>
</dbReference>
<evidence type="ECO:0000256" key="8">
    <source>
        <dbReference type="PROSITE-ProRule" id="PRU00283"/>
    </source>
</evidence>
<dbReference type="GO" id="GO:0007018">
    <property type="term" value="P:microtubule-based movement"/>
    <property type="evidence" value="ECO:0007669"/>
    <property type="project" value="InterPro"/>
</dbReference>